<evidence type="ECO:0000256" key="6">
    <source>
        <dbReference type="ARBA" id="ARBA00022844"/>
    </source>
</evidence>
<reference evidence="12" key="1">
    <citation type="submission" date="2017-06" db="EMBL/GenBank/DDBJ databases">
        <title>Complete genome sequence of Alteromonas virus vB_AspP-H4/4.</title>
        <authorList>
            <person name="Kallies R."/>
        </authorList>
    </citation>
    <scope>NUCLEOTIDE SEQUENCE [LARGE SCALE GENOMIC DNA]</scope>
</reference>
<protein>
    <submittedName>
        <fullName evidence="11">Head to tail connector</fullName>
    </submittedName>
</protein>
<keyword evidence="3" id="KW-1244">Viral short tail ejection system</keyword>
<keyword evidence="12" id="KW-1185">Reference proteome</keyword>
<keyword evidence="9" id="KW-0231">Viral genome packaging</keyword>
<comment type="function">
    <text evidence="1">Forms the portal vertex of the capsid. This portal plays critical roles in head assembly, genome packaging, neck/tail attachment, and genome ejection. The portal protein multimerizes as a single ring-shaped homododecamer arranged around a central channel.</text>
</comment>
<evidence type="ECO:0000256" key="5">
    <source>
        <dbReference type="ARBA" id="ARBA00022612"/>
    </source>
</evidence>
<dbReference type="GO" id="GO:0099002">
    <property type="term" value="P:symbiont genome ejection through host cell envelope, short tail mechanism"/>
    <property type="evidence" value="ECO:0007669"/>
    <property type="project" value="UniProtKB-KW"/>
</dbReference>
<evidence type="ECO:0000256" key="2">
    <source>
        <dbReference type="ARBA" id="ARBA00004328"/>
    </source>
</evidence>
<dbReference type="Proteomes" id="UP000222639">
    <property type="component" value="Segment"/>
</dbReference>
<name>A0A220YL72_9CAUD</name>
<dbReference type="EMBL" id="MF278336">
    <property type="protein sequence ID" value="ASL24415.1"/>
    <property type="molecule type" value="Genomic_DNA"/>
</dbReference>
<evidence type="ECO:0000256" key="8">
    <source>
        <dbReference type="ARBA" id="ARBA00023009"/>
    </source>
</evidence>
<sequence length="513" mass="56654">MDINALQAKYLTHDFKLKGEFAGGCADREEVLTKAERYAGWTLPMIFPDDPLEESEEMQNDFQSVGAQSVNNLSNKIMMALFQPAKPFFRMTLAKAQEEQLLNSGMSKANIDAALAESEREAMRELEKAGARVALIDIIVQLIITGNSMLYMPPDDDVTVYSMRDYTIKRDLRGNPTKIIIKETKTVDSLGDDLAAVAHSAGYSETDEVALYTGIVKTRDRYMVWQEMEDICYCHKRVGYYTKDTLPWIPLTWQLARGKNYGTGLVEQYSGDFSLLSTFAEAMVDYATVVTDVKNLVNPTGMTDVRALTEAPSGAYVQGREQDIFAYTASKDMGQASAFLNERFDSVARRVASAFLLNSQVTRDAERVTAEEIRMQAHELESSLGGVYSRLASELQLPLAKRLMRKIDPAFKNVEPTIVTGFDSLSRNSELDNIRALIQDLAGVANLPDAAAAWIDMGNLIAMLGAGHGVEYSKFLKDAQKVAEEGKARMQAQAQAAGMEAQAVAQGQGQQNA</sequence>
<keyword evidence="7" id="KW-0118">Viral capsid assembly</keyword>
<organism evidence="11 12">
    <name type="scientific">Alteromonas phage vB_AspP-H4/4</name>
    <dbReference type="NCBI Taxonomy" id="2928692"/>
    <lineage>
        <taxon>Viruses</taxon>
        <taxon>Duplodnaviria</taxon>
        <taxon>Heunggongvirae</taxon>
        <taxon>Uroviricota</taxon>
        <taxon>Caudoviricetes</taxon>
        <taxon>Autographivirales</taxon>
        <taxon>Foturvirus</taxon>
        <taxon>Foturvirus H44</taxon>
    </lineage>
</organism>
<keyword evidence="5" id="KW-1188">Viral release from host cell</keyword>
<evidence type="ECO:0000313" key="12">
    <source>
        <dbReference type="Proteomes" id="UP000222639"/>
    </source>
</evidence>
<dbReference type="InterPro" id="IPR020991">
    <property type="entry name" value="Connector_podovirus"/>
</dbReference>
<evidence type="ECO:0000256" key="4">
    <source>
        <dbReference type="ARBA" id="ARBA00022595"/>
    </source>
</evidence>
<dbReference type="Pfam" id="PF12236">
    <property type="entry name" value="Head-tail_con"/>
    <property type="match status" value="1"/>
</dbReference>
<evidence type="ECO:0000256" key="3">
    <source>
        <dbReference type="ARBA" id="ARBA00022470"/>
    </source>
</evidence>
<gene>
    <name evidence="11" type="ORF">vBAspPH44_32</name>
</gene>
<accession>A0A220YL72</accession>
<comment type="subcellular location">
    <subcellularLocation>
        <location evidence="2">Virion</location>
    </subcellularLocation>
</comment>
<keyword evidence="8" id="KW-1171">Viral genome ejection through host cell envelope</keyword>
<proteinExistence type="predicted"/>
<dbReference type="GO" id="GO:0044423">
    <property type="term" value="C:virion component"/>
    <property type="evidence" value="ECO:0007669"/>
    <property type="project" value="UniProtKB-KW"/>
</dbReference>
<keyword evidence="4" id="KW-1162">Viral penetration into host cytoplasm</keyword>
<evidence type="ECO:0000256" key="9">
    <source>
        <dbReference type="ARBA" id="ARBA00023219"/>
    </source>
</evidence>
<keyword evidence="6" id="KW-0946">Virion</keyword>
<evidence type="ECO:0000256" key="7">
    <source>
        <dbReference type="ARBA" id="ARBA00022950"/>
    </source>
</evidence>
<evidence type="ECO:0000256" key="10">
    <source>
        <dbReference type="ARBA" id="ARBA00023296"/>
    </source>
</evidence>
<evidence type="ECO:0000313" key="11">
    <source>
        <dbReference type="EMBL" id="ASL24415.1"/>
    </source>
</evidence>
<keyword evidence="10" id="KW-1160">Virus entry into host cell</keyword>
<evidence type="ECO:0000256" key="1">
    <source>
        <dbReference type="ARBA" id="ARBA00003421"/>
    </source>
</evidence>